<gene>
    <name evidence="1" type="ORF">CASFOL_019547</name>
</gene>
<dbReference type="InterPro" id="IPR052448">
    <property type="entry name" value="DnaJ_C16_autophagy_reg"/>
</dbReference>
<accession>A0ABD3D5B5</accession>
<proteinExistence type="predicted"/>
<keyword evidence="2" id="KW-1185">Reference proteome</keyword>
<reference evidence="2" key="1">
    <citation type="journal article" date="2024" name="IScience">
        <title>Strigolactones Initiate the Formation of Haustorium-like Structures in Castilleja.</title>
        <authorList>
            <person name="Buerger M."/>
            <person name="Peterson D."/>
            <person name="Chory J."/>
        </authorList>
    </citation>
    <scope>NUCLEOTIDE SEQUENCE [LARGE SCALE GENOMIC DNA]</scope>
</reference>
<organism evidence="1 2">
    <name type="scientific">Castilleja foliolosa</name>
    <dbReference type="NCBI Taxonomy" id="1961234"/>
    <lineage>
        <taxon>Eukaryota</taxon>
        <taxon>Viridiplantae</taxon>
        <taxon>Streptophyta</taxon>
        <taxon>Embryophyta</taxon>
        <taxon>Tracheophyta</taxon>
        <taxon>Spermatophyta</taxon>
        <taxon>Magnoliopsida</taxon>
        <taxon>eudicotyledons</taxon>
        <taxon>Gunneridae</taxon>
        <taxon>Pentapetalae</taxon>
        <taxon>asterids</taxon>
        <taxon>lamiids</taxon>
        <taxon>Lamiales</taxon>
        <taxon>Orobanchaceae</taxon>
        <taxon>Pedicularideae</taxon>
        <taxon>Castillejinae</taxon>
        <taxon>Castilleja</taxon>
    </lineage>
</organism>
<protein>
    <submittedName>
        <fullName evidence="1">Uncharacterized protein</fullName>
    </submittedName>
</protein>
<dbReference type="AlphaFoldDB" id="A0ABD3D5B5"/>
<dbReference type="PANTHER" id="PTHR44303:SF2">
    <property type="entry name" value="DNAJ HOMOLOG SUBFAMILY C MEMBER 16"/>
    <property type="match status" value="1"/>
</dbReference>
<dbReference type="EMBL" id="JAVIJP010000026">
    <property type="protein sequence ID" value="KAL3637248.1"/>
    <property type="molecule type" value="Genomic_DNA"/>
</dbReference>
<sequence length="291" mass="32199">MQRYCFFNIHSEDSYETCGTRRGITDVAGLFIIRYERNNKNESLDTTKEANNILHAWYHTDYDPVSTLVAKYNGSSDTSEIIRWISQIIKDGDTREIPPFANPELVPEDAGQIWSHSSKKFVSTGKNMKQLASSFISLLSDYLGDPRIGPSLCLVALTSSGLVYLNKSRSTKSTIQNESNQLKLKCPVNPSTPGELSGESSMIALNISTLSGASRDGTPILPSPEHSIPSKEYPFSSLNKKLYMPVYCPQKLGLELESVSVSDETNPAMSFVKVPPLEHKILAGGWLNHCC</sequence>
<evidence type="ECO:0000313" key="2">
    <source>
        <dbReference type="Proteomes" id="UP001632038"/>
    </source>
</evidence>
<evidence type="ECO:0000313" key="1">
    <source>
        <dbReference type="EMBL" id="KAL3637248.1"/>
    </source>
</evidence>
<comment type="caution">
    <text evidence="1">The sequence shown here is derived from an EMBL/GenBank/DDBJ whole genome shotgun (WGS) entry which is preliminary data.</text>
</comment>
<dbReference type="PANTHER" id="PTHR44303">
    <property type="entry name" value="DNAJ HOMOLOG SUBFAMILY C MEMBER 16"/>
    <property type="match status" value="1"/>
</dbReference>
<dbReference type="Proteomes" id="UP001632038">
    <property type="component" value="Unassembled WGS sequence"/>
</dbReference>
<name>A0ABD3D5B5_9LAMI</name>